<proteinExistence type="predicted"/>
<organism evidence="1 2">
    <name type="scientific">Verminephrobacter aporrectodeae subsp. tuberculatae</name>
    <dbReference type="NCBI Taxonomy" id="1110392"/>
    <lineage>
        <taxon>Bacteria</taxon>
        <taxon>Pseudomonadati</taxon>
        <taxon>Pseudomonadota</taxon>
        <taxon>Betaproteobacteria</taxon>
        <taxon>Burkholderiales</taxon>
        <taxon>Comamonadaceae</taxon>
        <taxon>Verminephrobacter</taxon>
    </lineage>
</organism>
<reference evidence="2" key="1">
    <citation type="submission" date="2023-07" db="EMBL/GenBank/DDBJ databases">
        <title>Verminephrobacter genomes.</title>
        <authorList>
            <person name="Lund M.B."/>
        </authorList>
    </citation>
    <scope>NUCLEOTIDE SEQUENCE [LARGE SCALE GENOMIC DNA]</scope>
    <source>
        <strain evidence="2">AtM5-05</strain>
    </source>
</reference>
<name>A0ABT3KSG1_9BURK</name>
<evidence type="ECO:0000313" key="1">
    <source>
        <dbReference type="EMBL" id="MCW5321263.1"/>
    </source>
</evidence>
<evidence type="ECO:0000313" key="2">
    <source>
        <dbReference type="Proteomes" id="UP001208935"/>
    </source>
</evidence>
<protein>
    <submittedName>
        <fullName evidence="1">Uncharacterized protein</fullName>
    </submittedName>
</protein>
<dbReference type="EMBL" id="QZCW01000002">
    <property type="protein sequence ID" value="MCW5321263.1"/>
    <property type="molecule type" value="Genomic_DNA"/>
</dbReference>
<gene>
    <name evidence="1" type="ORF">D5039_08855</name>
</gene>
<dbReference type="Proteomes" id="UP001208935">
    <property type="component" value="Unassembled WGS sequence"/>
</dbReference>
<accession>A0ABT3KSG1</accession>
<sequence>MRITIYQKLQLIYFCSGRVHSEKRMYENYSFSPDFQRKRQDILYIYDWHKVPEFLLERYLKRVDDILWKDRIRGLRGTFKDR</sequence>
<keyword evidence="2" id="KW-1185">Reference proteome</keyword>
<comment type="caution">
    <text evidence="1">The sequence shown here is derived from an EMBL/GenBank/DDBJ whole genome shotgun (WGS) entry which is preliminary data.</text>
</comment>